<keyword evidence="2" id="KW-1185">Reference proteome</keyword>
<evidence type="ECO:0000313" key="1">
    <source>
        <dbReference type="EnsemblProtists" id="EOD05294"/>
    </source>
</evidence>
<dbReference type="SUPFAM" id="SSF55068">
    <property type="entry name" value="Peptide methionine sulfoxide reductase"/>
    <property type="match status" value="1"/>
</dbReference>
<dbReference type="GO" id="GO:0008113">
    <property type="term" value="F:peptide-methionine (S)-S-oxide reductase activity"/>
    <property type="evidence" value="ECO:0007669"/>
    <property type="project" value="InterPro"/>
</dbReference>
<evidence type="ECO:0000313" key="2">
    <source>
        <dbReference type="Proteomes" id="UP000013827"/>
    </source>
</evidence>
<dbReference type="AlphaFoldDB" id="A0A0D3I209"/>
<sequence length="314" mass="33916">MQSWEEAEELRLAADQATASEEWEAAEELEQKRRRLLERVDAFFVEDAPCVELAGTMQASAILAIAATATAKCAALRHIGRRSAIGLAGSAAVAAVVPDAANAAADPTVKIYFGAGCFWHVQHEFVGEEVAALQRGPESITARTGYAGGTLGGGLKDGKVCYHNFKGVADYGSLGHAEAVQLEVPTYFDLFGSRGYRHDPQDRGGEYRSASPLFPVIKQAALESQGGMKLYAGRGNEPDTIGDKAVLVYDSDKYPFYPAELYHQFHDDFMGPSYGKAYNSLQGRQYKQGLVGLTGCPDMDPVRDEGRYAKGFPS</sequence>
<dbReference type="Gene3D" id="3.30.1060.10">
    <property type="entry name" value="Peptide methionine sulphoxide reductase MsrA"/>
    <property type="match status" value="1"/>
</dbReference>
<dbReference type="eggNOG" id="ENOG502RZE5">
    <property type="taxonomic scope" value="Eukaryota"/>
</dbReference>
<dbReference type="Proteomes" id="UP000013827">
    <property type="component" value="Unassembled WGS sequence"/>
</dbReference>
<dbReference type="HOGENOM" id="CLU_060657_0_0_1"/>
<name>A0A0D3I209_EMIH1</name>
<proteinExistence type="predicted"/>
<accession>A0A0D3I209</accession>
<dbReference type="InterPro" id="IPR036509">
    <property type="entry name" value="Met_Sox_Rdtase_MsrA_sf"/>
</dbReference>
<dbReference type="EnsemblProtists" id="EOD05294">
    <property type="protein sequence ID" value="EOD05294"/>
    <property type="gene ID" value="EMIHUDRAFT_198928"/>
</dbReference>
<organism evidence="1 2">
    <name type="scientific">Emiliania huxleyi (strain CCMP1516)</name>
    <dbReference type="NCBI Taxonomy" id="280463"/>
    <lineage>
        <taxon>Eukaryota</taxon>
        <taxon>Haptista</taxon>
        <taxon>Haptophyta</taxon>
        <taxon>Prymnesiophyceae</taxon>
        <taxon>Isochrysidales</taxon>
        <taxon>Noelaerhabdaceae</taxon>
        <taxon>Emiliania</taxon>
    </lineage>
</organism>
<dbReference type="RefSeq" id="XP_005757723.1">
    <property type="nucleotide sequence ID" value="XM_005757666.1"/>
</dbReference>
<dbReference type="PaxDb" id="2903-EOD05294"/>
<reference evidence="1" key="2">
    <citation type="submission" date="2024-10" db="UniProtKB">
        <authorList>
            <consortium name="EnsemblProtists"/>
        </authorList>
    </citation>
    <scope>IDENTIFICATION</scope>
</reference>
<dbReference type="STRING" id="2903.R1D8Z8"/>
<reference evidence="2" key="1">
    <citation type="journal article" date="2013" name="Nature">
        <title>Pan genome of the phytoplankton Emiliania underpins its global distribution.</title>
        <authorList>
            <person name="Read B.A."/>
            <person name="Kegel J."/>
            <person name="Klute M.J."/>
            <person name="Kuo A."/>
            <person name="Lefebvre S.C."/>
            <person name="Maumus F."/>
            <person name="Mayer C."/>
            <person name="Miller J."/>
            <person name="Monier A."/>
            <person name="Salamov A."/>
            <person name="Young J."/>
            <person name="Aguilar M."/>
            <person name="Claverie J.M."/>
            <person name="Frickenhaus S."/>
            <person name="Gonzalez K."/>
            <person name="Herman E.K."/>
            <person name="Lin Y.C."/>
            <person name="Napier J."/>
            <person name="Ogata H."/>
            <person name="Sarno A.F."/>
            <person name="Shmutz J."/>
            <person name="Schroeder D."/>
            <person name="de Vargas C."/>
            <person name="Verret F."/>
            <person name="von Dassow P."/>
            <person name="Valentin K."/>
            <person name="Van de Peer Y."/>
            <person name="Wheeler G."/>
            <person name="Dacks J.B."/>
            <person name="Delwiche C.F."/>
            <person name="Dyhrman S.T."/>
            <person name="Glockner G."/>
            <person name="John U."/>
            <person name="Richards T."/>
            <person name="Worden A.Z."/>
            <person name="Zhang X."/>
            <person name="Grigoriev I.V."/>
            <person name="Allen A.E."/>
            <person name="Bidle K."/>
            <person name="Borodovsky M."/>
            <person name="Bowler C."/>
            <person name="Brownlee C."/>
            <person name="Cock J.M."/>
            <person name="Elias M."/>
            <person name="Gladyshev V.N."/>
            <person name="Groth M."/>
            <person name="Guda C."/>
            <person name="Hadaegh A."/>
            <person name="Iglesias-Rodriguez M.D."/>
            <person name="Jenkins J."/>
            <person name="Jones B.M."/>
            <person name="Lawson T."/>
            <person name="Leese F."/>
            <person name="Lindquist E."/>
            <person name="Lobanov A."/>
            <person name="Lomsadze A."/>
            <person name="Malik S.B."/>
            <person name="Marsh M.E."/>
            <person name="Mackinder L."/>
            <person name="Mock T."/>
            <person name="Mueller-Roeber B."/>
            <person name="Pagarete A."/>
            <person name="Parker M."/>
            <person name="Probert I."/>
            <person name="Quesneville H."/>
            <person name="Raines C."/>
            <person name="Rensing S.A."/>
            <person name="Riano-Pachon D.M."/>
            <person name="Richier S."/>
            <person name="Rokitta S."/>
            <person name="Shiraiwa Y."/>
            <person name="Soanes D.M."/>
            <person name="van der Giezen M."/>
            <person name="Wahlund T.M."/>
            <person name="Williams B."/>
            <person name="Wilson W."/>
            <person name="Wolfe G."/>
            <person name="Wurch L.L."/>
        </authorList>
    </citation>
    <scope>NUCLEOTIDE SEQUENCE</scope>
</reference>
<dbReference type="OMA" id="HVQHEFI"/>
<dbReference type="KEGG" id="ehx:EMIHUDRAFT_198928"/>
<protein>
    <recommendedName>
        <fullName evidence="3">Peptide-methionine (S)-S-oxide reductase</fullName>
    </recommendedName>
</protein>
<evidence type="ECO:0008006" key="3">
    <source>
        <dbReference type="Google" id="ProtNLM"/>
    </source>
</evidence>
<dbReference type="GeneID" id="17251638"/>